<dbReference type="PANTHER" id="PTHR31310">
    <property type="match status" value="1"/>
</dbReference>
<feature type="transmembrane region" description="Helical" evidence="8">
    <location>
        <begin position="187"/>
        <end position="204"/>
    </location>
</feature>
<evidence type="ECO:0000256" key="7">
    <source>
        <dbReference type="ARBA" id="ARBA00024033"/>
    </source>
</evidence>
<protein>
    <recommendedName>
        <fullName evidence="9">Inositolphosphotransferase Aur1/Ipt1 domain-containing protein</fullName>
    </recommendedName>
</protein>
<feature type="transmembrane region" description="Helical" evidence="8">
    <location>
        <begin position="339"/>
        <end position="358"/>
    </location>
</feature>
<feature type="domain" description="Inositolphosphotransferase Aur1/Ipt1" evidence="9">
    <location>
        <begin position="436"/>
        <end position="612"/>
    </location>
</feature>
<sequence>MPLTRPAPVRRGAGASAGLDTVSRVCLLLTLVASAAVTWYTLGRPADRQRLTALTSGRGTPVPGLVLDLLGAGTSFVGRLVLTLAALVAVAVAGVLVARSVPSDAPVLAPAAPVAAGAVLIGAELRGSAVDAVLGVGCLALVLTELLATGQGRGRGGGVALGCAMTVQPALVLFVVLLWCTRARRRALIAIAVTVGLEAVAWAVRPGGTVQYWQHLADRVEYLGNQSALGVLSRLGLHGLPLLSAWLVVALAVGVLALRRGTAFAADGQRLLSAGLVGCAAVVVTPVALPADLGWLLLAATGRVGRRPEDRALWPIVAASAALLPSHAFNPGIEPVTGFLLLNAPALTLVVTAAVLPFRRRADPLWRRRRTAGPTPRHPWGRPYLPLLPARLRPVSRPNLLLELLLIQVGYGSYTRIRNAAPDRVAFAVEHARETYRLEQALHLDVERAVNTWALRHDWLMDAVQHYYKIMHFAVVLGVLAWLYVRHPPRYRTARTVLFATTGLALLGFWGLPLAPPRLTPGLGLWDGPENSPDSAPLGAFTALTNQYAAMPSLHIAWALWCALAVVTTTRSPWVRIPAVLYPMVTLLVVLAGANHWLLDAVGGVLVLAAGCLVQYLLTGRRLTDREGCPAEPGR</sequence>
<evidence type="ECO:0000256" key="5">
    <source>
        <dbReference type="ARBA" id="ARBA00022989"/>
    </source>
</evidence>
<dbReference type="AlphaFoldDB" id="A0A7W7WME7"/>
<feature type="transmembrane region" description="Helical" evidence="8">
    <location>
        <begin position="574"/>
        <end position="591"/>
    </location>
</feature>
<feature type="transmembrane region" description="Helical" evidence="8">
    <location>
        <begin position="497"/>
        <end position="515"/>
    </location>
</feature>
<feature type="transmembrane region" description="Helical" evidence="8">
    <location>
        <begin position="466"/>
        <end position="485"/>
    </location>
</feature>
<evidence type="ECO:0000256" key="6">
    <source>
        <dbReference type="ARBA" id="ARBA00023136"/>
    </source>
</evidence>
<accession>A0A7W7WME7</accession>
<dbReference type="GO" id="GO:0016758">
    <property type="term" value="F:hexosyltransferase activity"/>
    <property type="evidence" value="ECO:0007669"/>
    <property type="project" value="InterPro"/>
</dbReference>
<evidence type="ECO:0000259" key="9">
    <source>
        <dbReference type="Pfam" id="PF14378"/>
    </source>
</evidence>
<evidence type="ECO:0000256" key="1">
    <source>
        <dbReference type="ARBA" id="ARBA00004651"/>
    </source>
</evidence>
<evidence type="ECO:0000313" key="10">
    <source>
        <dbReference type="EMBL" id="MBB4951704.1"/>
    </source>
</evidence>
<dbReference type="PANTHER" id="PTHR31310:SF7">
    <property type="entry name" value="PA-PHOSPHATASE RELATED-FAMILY PROTEIN DDB_G0268928"/>
    <property type="match status" value="1"/>
</dbReference>
<dbReference type="CDD" id="cd03386">
    <property type="entry name" value="PAP2_Aur1_like"/>
    <property type="match status" value="1"/>
</dbReference>
<dbReference type="InterPro" id="IPR052185">
    <property type="entry name" value="IPC_Synthase-Related"/>
</dbReference>
<organism evidence="10 11">
    <name type="scientific">Kitasatospora gansuensis</name>
    <dbReference type="NCBI Taxonomy" id="258050"/>
    <lineage>
        <taxon>Bacteria</taxon>
        <taxon>Bacillati</taxon>
        <taxon>Actinomycetota</taxon>
        <taxon>Actinomycetes</taxon>
        <taxon>Kitasatosporales</taxon>
        <taxon>Streptomycetaceae</taxon>
        <taxon>Kitasatospora</taxon>
    </lineage>
</organism>
<evidence type="ECO:0000256" key="4">
    <source>
        <dbReference type="ARBA" id="ARBA00022692"/>
    </source>
</evidence>
<name>A0A7W7WME7_9ACTN</name>
<dbReference type="InterPro" id="IPR018584">
    <property type="entry name" value="GT87"/>
</dbReference>
<evidence type="ECO:0000256" key="8">
    <source>
        <dbReference type="SAM" id="Phobius"/>
    </source>
</evidence>
<comment type="subcellular location">
    <subcellularLocation>
        <location evidence="1">Cell membrane</location>
        <topology evidence="1">Multi-pass membrane protein</topology>
    </subcellularLocation>
</comment>
<keyword evidence="4 8" id="KW-0812">Transmembrane</keyword>
<dbReference type="GO" id="GO:0005886">
    <property type="term" value="C:plasma membrane"/>
    <property type="evidence" value="ECO:0007669"/>
    <property type="project" value="UniProtKB-SubCell"/>
</dbReference>
<evidence type="ECO:0000256" key="3">
    <source>
        <dbReference type="ARBA" id="ARBA00022679"/>
    </source>
</evidence>
<gene>
    <name evidence="10" type="ORF">F4556_007239</name>
</gene>
<comment type="similarity">
    <text evidence="7">Belongs to the glycosyltransferase 87 family.</text>
</comment>
<keyword evidence="11" id="KW-1185">Reference proteome</keyword>
<evidence type="ECO:0000313" key="11">
    <source>
        <dbReference type="Proteomes" id="UP000573327"/>
    </source>
</evidence>
<feature type="transmembrane region" description="Helical" evidence="8">
    <location>
        <begin position="158"/>
        <end position="180"/>
    </location>
</feature>
<feature type="transmembrane region" description="Helical" evidence="8">
    <location>
        <begin position="597"/>
        <end position="618"/>
    </location>
</feature>
<dbReference type="Proteomes" id="UP000573327">
    <property type="component" value="Unassembled WGS sequence"/>
</dbReference>
<keyword evidence="3" id="KW-0808">Transferase</keyword>
<keyword evidence="2" id="KW-1003">Cell membrane</keyword>
<comment type="caution">
    <text evidence="10">The sequence shown here is derived from an EMBL/GenBank/DDBJ whole genome shotgun (WGS) entry which is preliminary data.</text>
</comment>
<dbReference type="RefSeq" id="WP_184923849.1">
    <property type="nucleotide sequence ID" value="NZ_JACHJR010000001.1"/>
</dbReference>
<feature type="transmembrane region" description="Helical" evidence="8">
    <location>
        <begin position="107"/>
        <end position="125"/>
    </location>
</feature>
<feature type="transmembrane region" description="Helical" evidence="8">
    <location>
        <begin position="548"/>
        <end position="567"/>
    </location>
</feature>
<proteinExistence type="inferred from homology"/>
<dbReference type="EMBL" id="JACHJR010000001">
    <property type="protein sequence ID" value="MBB4951704.1"/>
    <property type="molecule type" value="Genomic_DNA"/>
</dbReference>
<dbReference type="InterPro" id="IPR026841">
    <property type="entry name" value="Aur1/Ipt1"/>
</dbReference>
<feature type="transmembrane region" description="Helical" evidence="8">
    <location>
        <begin position="22"/>
        <end position="42"/>
    </location>
</feature>
<evidence type="ECO:0000256" key="2">
    <source>
        <dbReference type="ARBA" id="ARBA00022475"/>
    </source>
</evidence>
<keyword evidence="5 8" id="KW-1133">Transmembrane helix</keyword>
<feature type="transmembrane region" description="Helical" evidence="8">
    <location>
        <begin position="80"/>
        <end position="101"/>
    </location>
</feature>
<feature type="transmembrane region" description="Helical" evidence="8">
    <location>
        <begin position="239"/>
        <end position="258"/>
    </location>
</feature>
<reference evidence="10 11" key="1">
    <citation type="submission" date="2020-08" db="EMBL/GenBank/DDBJ databases">
        <title>Sequencing the genomes of 1000 actinobacteria strains.</title>
        <authorList>
            <person name="Klenk H.-P."/>
        </authorList>
    </citation>
    <scope>NUCLEOTIDE SEQUENCE [LARGE SCALE GENOMIC DNA]</scope>
    <source>
        <strain evidence="10 11">DSM 44786</strain>
    </source>
</reference>
<feature type="transmembrane region" description="Helical" evidence="8">
    <location>
        <begin position="270"/>
        <end position="289"/>
    </location>
</feature>
<feature type="transmembrane region" description="Helical" evidence="8">
    <location>
        <begin position="400"/>
        <end position="417"/>
    </location>
</feature>
<dbReference type="Pfam" id="PF09594">
    <property type="entry name" value="GT87"/>
    <property type="match status" value="1"/>
</dbReference>
<keyword evidence="6 8" id="KW-0472">Membrane</keyword>
<dbReference type="Pfam" id="PF14378">
    <property type="entry name" value="PAP2_3"/>
    <property type="match status" value="1"/>
</dbReference>